<dbReference type="Gene3D" id="3.40.630.30">
    <property type="match status" value="1"/>
</dbReference>
<dbReference type="KEGG" id="arf:AR1Y2_0351"/>
<sequence length="174" mass="19687">MIDYELRPWQYEDAEDIAHHANNKKIAANLRDAFPYPYTRKDATDYVESCIQNKDSGQLCRAICADGHAVGSIGIFLGSDVYRYSAELGYWLAEDYWGQGIMSSAVSRICREAFETFSIVRIYAEPFARNTGSRKVLEHCGFQLEGIKKDSIYKNGELTDSCVYALLNKKTSPV</sequence>
<reference evidence="2 3" key="1">
    <citation type="submission" date="2019-05" db="EMBL/GenBank/DDBJ databases">
        <title>Complete genome sequencing of Anaerostipes rhamnosivorans.</title>
        <authorList>
            <person name="Bui T.P.N."/>
            <person name="de Vos W.M."/>
        </authorList>
    </citation>
    <scope>NUCLEOTIDE SEQUENCE [LARGE SCALE GENOMIC DNA]</scope>
    <source>
        <strain evidence="2 3">1y2</strain>
    </source>
</reference>
<dbReference type="InterPro" id="IPR016181">
    <property type="entry name" value="Acyl_CoA_acyltransferase"/>
</dbReference>
<evidence type="ECO:0000313" key="2">
    <source>
        <dbReference type="EMBL" id="QCP33805.1"/>
    </source>
</evidence>
<evidence type="ECO:0000313" key="3">
    <source>
        <dbReference type="Proteomes" id="UP000298653"/>
    </source>
</evidence>
<dbReference type="Pfam" id="PF13302">
    <property type="entry name" value="Acetyltransf_3"/>
    <property type="match status" value="1"/>
</dbReference>
<keyword evidence="3" id="KW-1185">Reference proteome</keyword>
<dbReference type="PANTHER" id="PTHR43328">
    <property type="entry name" value="ACETYLTRANSFERASE-RELATED"/>
    <property type="match status" value="1"/>
</dbReference>
<dbReference type="PANTHER" id="PTHR43328:SF1">
    <property type="entry name" value="N-ACETYLTRANSFERASE DOMAIN-CONTAINING PROTEIN"/>
    <property type="match status" value="1"/>
</dbReference>
<dbReference type="EMBL" id="CP040058">
    <property type="protein sequence ID" value="QCP33805.1"/>
    <property type="molecule type" value="Genomic_DNA"/>
</dbReference>
<gene>
    <name evidence="2" type="ORF">AR1Y2_0351</name>
</gene>
<accession>A0A4P8IB14</accession>
<organism evidence="2 3">
    <name type="scientific">Anaerostipes rhamnosivorans</name>
    <dbReference type="NCBI Taxonomy" id="1229621"/>
    <lineage>
        <taxon>Bacteria</taxon>
        <taxon>Bacillati</taxon>
        <taxon>Bacillota</taxon>
        <taxon>Clostridia</taxon>
        <taxon>Lachnospirales</taxon>
        <taxon>Lachnospiraceae</taxon>
        <taxon>Anaerostipes</taxon>
    </lineage>
</organism>
<proteinExistence type="predicted"/>
<dbReference type="InterPro" id="IPR000182">
    <property type="entry name" value="GNAT_dom"/>
</dbReference>
<dbReference type="AlphaFoldDB" id="A0A4P8IB14"/>
<dbReference type="SUPFAM" id="SSF55729">
    <property type="entry name" value="Acyl-CoA N-acyltransferases (Nat)"/>
    <property type="match status" value="1"/>
</dbReference>
<dbReference type="GO" id="GO:0016747">
    <property type="term" value="F:acyltransferase activity, transferring groups other than amino-acyl groups"/>
    <property type="evidence" value="ECO:0007669"/>
    <property type="project" value="InterPro"/>
</dbReference>
<name>A0A4P8IB14_9FIRM</name>
<protein>
    <submittedName>
        <fullName evidence="2">Ribosomal-protein-L7p-serine acetyltransferase</fullName>
    </submittedName>
</protein>
<dbReference type="Proteomes" id="UP000298653">
    <property type="component" value="Chromosome"/>
</dbReference>
<evidence type="ECO:0000259" key="1">
    <source>
        <dbReference type="PROSITE" id="PS51186"/>
    </source>
</evidence>
<feature type="domain" description="N-acetyltransferase" evidence="1">
    <location>
        <begin position="12"/>
        <end position="173"/>
    </location>
</feature>
<dbReference type="RefSeq" id="WP_330554816.1">
    <property type="nucleotide sequence ID" value="NZ_CP040058.1"/>
</dbReference>
<keyword evidence="2" id="KW-0808">Transferase</keyword>
<dbReference type="PROSITE" id="PS51186">
    <property type="entry name" value="GNAT"/>
    <property type="match status" value="1"/>
</dbReference>